<dbReference type="PANTHER" id="PTHR33886:SF8">
    <property type="entry name" value="UNSATURATED RHAMNOGALACTURONAN HYDROLASE (EUROFUNG)"/>
    <property type="match status" value="1"/>
</dbReference>
<evidence type="ECO:0000313" key="2">
    <source>
        <dbReference type="EMBL" id="MBM7838950.1"/>
    </source>
</evidence>
<keyword evidence="2" id="KW-0326">Glycosidase</keyword>
<sequence>MTEFIQQVTPLEWGKKAVESVMASYQPADMPPANRWHYHQGVFLCGVHRLWEIERNSAYVNYIKDYVDHLIDENGSFLFRRDELDAIQAGLLLFPLYEQTGDSRYREAARKLRNILRTINRNSYGGFWHKDKYPNQMWLDGLYMAGPFAIQYGMAFNEPELTDMVMQQEQLMRTYTKDEQTGLYRHAWDASKKVNVCDPLTGQTTEVWGRALGWYAMTLIDFIDLIGNEHDRYGSLVTTFRALMTRLLHYQDEANHLWYQIVDKGHLSDNWIESSCSSLFIYALAKGYRLGLLTEHEYKQAEKGLNALIKNFVHEKEDGHVEISGICIGTSIGLYEDYINRPTSINDLHGVGAFALACAELEKARS</sequence>
<name>A0ABS2SVW5_9BACI</name>
<evidence type="ECO:0000256" key="1">
    <source>
        <dbReference type="ARBA" id="ARBA00022801"/>
    </source>
</evidence>
<dbReference type="InterPro" id="IPR052043">
    <property type="entry name" value="PolySaccharide_Degr_Enz"/>
</dbReference>
<dbReference type="SUPFAM" id="SSF48208">
    <property type="entry name" value="Six-hairpin glycosidases"/>
    <property type="match status" value="1"/>
</dbReference>
<dbReference type="Pfam" id="PF07470">
    <property type="entry name" value="Glyco_hydro_88"/>
    <property type="match status" value="1"/>
</dbReference>
<protein>
    <submittedName>
        <fullName evidence="2">Unsaturated rhamnogalacturonyl hydrolase</fullName>
        <ecNumber evidence="2">3.2.1.172</ecNumber>
    </submittedName>
</protein>
<dbReference type="RefSeq" id="WP_204466317.1">
    <property type="nucleotide sequence ID" value="NZ_JAFBCV010000006.1"/>
</dbReference>
<dbReference type="InterPro" id="IPR010905">
    <property type="entry name" value="Glyco_hydro_88"/>
</dbReference>
<accession>A0ABS2SVW5</accession>
<reference evidence="2" key="1">
    <citation type="submission" date="2021-01" db="EMBL/GenBank/DDBJ databases">
        <title>Genomic Encyclopedia of Type Strains, Phase IV (KMG-IV): sequencing the most valuable type-strain genomes for metagenomic binning, comparative biology and taxonomic classification.</title>
        <authorList>
            <person name="Goeker M."/>
        </authorList>
    </citation>
    <scope>NUCLEOTIDE SEQUENCE</scope>
    <source>
        <strain evidence="2">DSM 21943</strain>
    </source>
</reference>
<evidence type="ECO:0000313" key="3">
    <source>
        <dbReference type="Proteomes" id="UP001179280"/>
    </source>
</evidence>
<dbReference type="InterPro" id="IPR008928">
    <property type="entry name" value="6-hairpin_glycosidase_sf"/>
</dbReference>
<dbReference type="GO" id="GO:0102211">
    <property type="term" value="F:unsaturated rhamnogalacturonyl hydrolase activity"/>
    <property type="evidence" value="ECO:0007669"/>
    <property type="project" value="UniProtKB-EC"/>
</dbReference>
<dbReference type="EMBL" id="JAFBCV010000006">
    <property type="protein sequence ID" value="MBM7838950.1"/>
    <property type="molecule type" value="Genomic_DNA"/>
</dbReference>
<organism evidence="2 3">
    <name type="scientific">Shouchella xiaoxiensis</name>
    <dbReference type="NCBI Taxonomy" id="766895"/>
    <lineage>
        <taxon>Bacteria</taxon>
        <taxon>Bacillati</taxon>
        <taxon>Bacillota</taxon>
        <taxon>Bacilli</taxon>
        <taxon>Bacillales</taxon>
        <taxon>Bacillaceae</taxon>
        <taxon>Shouchella</taxon>
    </lineage>
</organism>
<proteinExistence type="predicted"/>
<dbReference type="PANTHER" id="PTHR33886">
    <property type="entry name" value="UNSATURATED RHAMNOGALACTURONAN HYDROLASE (EUROFUNG)"/>
    <property type="match status" value="1"/>
</dbReference>
<dbReference type="EC" id="3.2.1.172" evidence="2"/>
<comment type="caution">
    <text evidence="2">The sequence shown here is derived from an EMBL/GenBank/DDBJ whole genome shotgun (WGS) entry which is preliminary data.</text>
</comment>
<dbReference type="InterPro" id="IPR012341">
    <property type="entry name" value="6hp_glycosidase-like_sf"/>
</dbReference>
<dbReference type="Gene3D" id="1.50.10.10">
    <property type="match status" value="1"/>
</dbReference>
<gene>
    <name evidence="2" type="ORF">JOC54_002220</name>
</gene>
<dbReference type="Proteomes" id="UP001179280">
    <property type="component" value="Unassembled WGS sequence"/>
</dbReference>
<keyword evidence="3" id="KW-1185">Reference proteome</keyword>
<keyword evidence="1 2" id="KW-0378">Hydrolase</keyword>